<evidence type="ECO:0000313" key="2">
    <source>
        <dbReference type="EMBL" id="CAK0788097.1"/>
    </source>
</evidence>
<protein>
    <submittedName>
        <fullName evidence="2">Uncharacterized protein</fullName>
    </submittedName>
</protein>
<feature type="region of interest" description="Disordered" evidence="1">
    <location>
        <begin position="1"/>
        <end position="187"/>
    </location>
</feature>
<dbReference type="Proteomes" id="UP001189429">
    <property type="component" value="Unassembled WGS sequence"/>
</dbReference>
<sequence length="218" mass="23510">GRSSAQGERSQQELEVGGHARAEGQLGAEATGDLRGSLRRPKRDHLEGEVPAWQSARHEREAWAARLAGPETGRGSHSPAAAARERRRAPGARGALARRLEEAEQFSRPRPTKRSEARWRDEGREDGPVQGGGGGEPLPRARLRAMRPSSKNLQRASAPTRSGRWRQGWAPSPVGGRCEEEEGGGRREEGCYGMLWNAMKGTNVQQAPQGGAGTTSAT</sequence>
<feature type="compositionally biased region" description="Basic and acidic residues" evidence="1">
    <location>
        <begin position="98"/>
        <end position="127"/>
    </location>
</feature>
<organism evidence="2 3">
    <name type="scientific">Prorocentrum cordatum</name>
    <dbReference type="NCBI Taxonomy" id="2364126"/>
    <lineage>
        <taxon>Eukaryota</taxon>
        <taxon>Sar</taxon>
        <taxon>Alveolata</taxon>
        <taxon>Dinophyceae</taxon>
        <taxon>Prorocentrales</taxon>
        <taxon>Prorocentraceae</taxon>
        <taxon>Prorocentrum</taxon>
    </lineage>
</organism>
<evidence type="ECO:0000256" key="1">
    <source>
        <dbReference type="SAM" id="MobiDB-lite"/>
    </source>
</evidence>
<reference evidence="2" key="1">
    <citation type="submission" date="2023-10" db="EMBL/GenBank/DDBJ databases">
        <authorList>
            <person name="Chen Y."/>
            <person name="Shah S."/>
            <person name="Dougan E. K."/>
            <person name="Thang M."/>
            <person name="Chan C."/>
        </authorList>
    </citation>
    <scope>NUCLEOTIDE SEQUENCE [LARGE SCALE GENOMIC DNA]</scope>
</reference>
<name>A0ABN9P8C0_9DINO</name>
<feature type="non-terminal residue" evidence="2">
    <location>
        <position position="1"/>
    </location>
</feature>
<feature type="compositionally biased region" description="Basic and acidic residues" evidence="1">
    <location>
        <begin position="10"/>
        <end position="22"/>
    </location>
</feature>
<feature type="compositionally biased region" description="Polar residues" evidence="1">
    <location>
        <begin position="149"/>
        <end position="160"/>
    </location>
</feature>
<proteinExistence type="predicted"/>
<evidence type="ECO:0000313" key="3">
    <source>
        <dbReference type="Proteomes" id="UP001189429"/>
    </source>
</evidence>
<gene>
    <name evidence="2" type="ORF">PCOR1329_LOCUS64</name>
</gene>
<keyword evidence="3" id="KW-1185">Reference proteome</keyword>
<dbReference type="EMBL" id="CAUYUJ010000001">
    <property type="protein sequence ID" value="CAK0788097.1"/>
    <property type="molecule type" value="Genomic_DNA"/>
</dbReference>
<comment type="caution">
    <text evidence="2">The sequence shown here is derived from an EMBL/GenBank/DDBJ whole genome shotgun (WGS) entry which is preliminary data.</text>
</comment>
<accession>A0ABN9P8C0</accession>